<dbReference type="SUPFAM" id="SSF82895">
    <property type="entry name" value="TSP-1 type 1 repeat"/>
    <property type="match status" value="1"/>
</dbReference>
<keyword evidence="2" id="KW-0964">Secreted</keyword>
<dbReference type="CDD" id="cd00190">
    <property type="entry name" value="Tryp_SPc"/>
    <property type="match status" value="1"/>
</dbReference>
<dbReference type="Proteomes" id="UP000749559">
    <property type="component" value="Unassembled WGS sequence"/>
</dbReference>
<dbReference type="InterPro" id="IPR043504">
    <property type="entry name" value="Peptidase_S1_PA_chymotrypsin"/>
</dbReference>
<dbReference type="InterPro" id="IPR018114">
    <property type="entry name" value="TRYPSIN_HIS"/>
</dbReference>
<organism evidence="9 10">
    <name type="scientific">Owenia fusiformis</name>
    <name type="common">Polychaete worm</name>
    <dbReference type="NCBI Taxonomy" id="6347"/>
    <lineage>
        <taxon>Eukaryota</taxon>
        <taxon>Metazoa</taxon>
        <taxon>Spiralia</taxon>
        <taxon>Lophotrochozoa</taxon>
        <taxon>Annelida</taxon>
        <taxon>Polychaeta</taxon>
        <taxon>Sedentaria</taxon>
        <taxon>Canalipalpata</taxon>
        <taxon>Sabellida</taxon>
        <taxon>Oweniida</taxon>
        <taxon>Oweniidae</taxon>
        <taxon>Owenia</taxon>
    </lineage>
</organism>
<comment type="subcellular location">
    <subcellularLocation>
        <location evidence="1">Secreted</location>
    </subcellularLocation>
</comment>
<evidence type="ECO:0000256" key="2">
    <source>
        <dbReference type="ARBA" id="ARBA00022525"/>
    </source>
</evidence>
<dbReference type="SMART" id="SM00020">
    <property type="entry name" value="Tryp_SPc"/>
    <property type="match status" value="1"/>
</dbReference>
<evidence type="ECO:0000259" key="8">
    <source>
        <dbReference type="PROSITE" id="PS50240"/>
    </source>
</evidence>
<dbReference type="InterPro" id="IPR036383">
    <property type="entry name" value="TSP1_rpt_sf"/>
</dbReference>
<evidence type="ECO:0000256" key="1">
    <source>
        <dbReference type="ARBA" id="ARBA00004613"/>
    </source>
</evidence>
<dbReference type="OrthoDB" id="6380398at2759"/>
<evidence type="ECO:0000256" key="5">
    <source>
        <dbReference type="ARBA" id="ARBA00022825"/>
    </source>
</evidence>
<evidence type="ECO:0000256" key="3">
    <source>
        <dbReference type="ARBA" id="ARBA00022670"/>
    </source>
</evidence>
<evidence type="ECO:0000313" key="10">
    <source>
        <dbReference type="Proteomes" id="UP000749559"/>
    </source>
</evidence>
<dbReference type="InterPro" id="IPR000884">
    <property type="entry name" value="TSP1_rpt"/>
</dbReference>
<protein>
    <recommendedName>
        <fullName evidence="8">Peptidase S1 domain-containing protein</fullName>
    </recommendedName>
</protein>
<evidence type="ECO:0000256" key="7">
    <source>
        <dbReference type="RuleBase" id="RU363034"/>
    </source>
</evidence>
<dbReference type="InterPro" id="IPR001254">
    <property type="entry name" value="Trypsin_dom"/>
</dbReference>
<dbReference type="PROSITE" id="PS00134">
    <property type="entry name" value="TRYPSIN_HIS"/>
    <property type="match status" value="1"/>
</dbReference>
<evidence type="ECO:0000313" key="9">
    <source>
        <dbReference type="EMBL" id="CAH1776904.1"/>
    </source>
</evidence>
<dbReference type="Gene3D" id="2.20.100.10">
    <property type="entry name" value="Thrombospondin type-1 (TSP1) repeat"/>
    <property type="match status" value="1"/>
</dbReference>
<feature type="domain" description="Peptidase S1" evidence="8">
    <location>
        <begin position="120"/>
        <end position="370"/>
    </location>
</feature>
<dbReference type="PANTHER" id="PTHR24264">
    <property type="entry name" value="TRYPSIN-RELATED"/>
    <property type="match status" value="1"/>
</dbReference>
<evidence type="ECO:0000256" key="6">
    <source>
        <dbReference type="ARBA" id="ARBA00023157"/>
    </source>
</evidence>
<dbReference type="SMART" id="SM00209">
    <property type="entry name" value="TSP1"/>
    <property type="match status" value="2"/>
</dbReference>
<sequence length="436" mass="47434">MGHKIDPCGAPAVDRSANIRRKFDGEWTEADNCTVCKCESHNNTLCDESKCGNKCGEFSQYSPCPLNSCGKRIQMRKCSNSKNDMVSQRNSELNMANCSPPSPAQCPQPGVAITNAGSIIIGGIEVSPKFNYRWMVYFAKNNETKCGGSILSPIHILSAAHCFGFSERSKFDLADVEVKTGKHDTTKYEGPLEQRRTIKNVKIHEHFDMFSSMDNDIAIVTLASPLQFNYHTHPIILPKNTLEKAIKKTTRKGICKIIGWGNTIGTRTPSYSDVLLEVAINLERTCSSGLGGVVTDNMFCASAINPNKTIGANRLDSCFGDSGGPLMCREGVKWYQYGIVSWGPVNSCGNASGVYTKVPKYVDWITGVISTPGGWGNFSEYSPCSVSCGGGIKSRVRACTNPVPIANGTCSGYNFKTTDGEMVHIEDEECNTNPCA</sequence>
<dbReference type="InterPro" id="IPR050127">
    <property type="entry name" value="Serine_Proteases_S1"/>
</dbReference>
<comment type="caution">
    <text evidence="9">The sequence shown here is derived from an EMBL/GenBank/DDBJ whole genome shotgun (WGS) entry which is preliminary data.</text>
</comment>
<dbReference type="PROSITE" id="PS00135">
    <property type="entry name" value="TRYPSIN_SER"/>
    <property type="match status" value="1"/>
</dbReference>
<dbReference type="GO" id="GO:0004252">
    <property type="term" value="F:serine-type endopeptidase activity"/>
    <property type="evidence" value="ECO:0007669"/>
    <property type="project" value="InterPro"/>
</dbReference>
<dbReference type="InterPro" id="IPR009003">
    <property type="entry name" value="Peptidase_S1_PA"/>
</dbReference>
<name>A0A8S4N6A7_OWEFU</name>
<dbReference type="InterPro" id="IPR001314">
    <property type="entry name" value="Peptidase_S1A"/>
</dbReference>
<dbReference type="GO" id="GO:0006508">
    <property type="term" value="P:proteolysis"/>
    <property type="evidence" value="ECO:0007669"/>
    <property type="project" value="UniProtKB-KW"/>
</dbReference>
<dbReference type="Pfam" id="PF00089">
    <property type="entry name" value="Trypsin"/>
    <property type="match status" value="1"/>
</dbReference>
<dbReference type="EMBL" id="CAIIXF020000002">
    <property type="protein sequence ID" value="CAH1776904.1"/>
    <property type="molecule type" value="Genomic_DNA"/>
</dbReference>
<accession>A0A8S4N6A7</accession>
<dbReference type="PANTHER" id="PTHR24264:SF65">
    <property type="entry name" value="SRCR DOMAIN-CONTAINING PROTEIN"/>
    <property type="match status" value="1"/>
</dbReference>
<proteinExistence type="predicted"/>
<keyword evidence="4 7" id="KW-0378">Hydrolase</keyword>
<keyword evidence="5 7" id="KW-0720">Serine protease</keyword>
<reference evidence="9" key="1">
    <citation type="submission" date="2022-03" db="EMBL/GenBank/DDBJ databases">
        <authorList>
            <person name="Martin C."/>
        </authorList>
    </citation>
    <scope>NUCLEOTIDE SEQUENCE</scope>
</reference>
<dbReference type="PRINTS" id="PR00722">
    <property type="entry name" value="CHYMOTRYPSIN"/>
</dbReference>
<dbReference type="AlphaFoldDB" id="A0A8S4N6A7"/>
<dbReference type="InterPro" id="IPR033116">
    <property type="entry name" value="TRYPSIN_SER"/>
</dbReference>
<gene>
    <name evidence="9" type="ORF">OFUS_LOCUS4033</name>
</gene>
<dbReference type="SUPFAM" id="SSF50494">
    <property type="entry name" value="Trypsin-like serine proteases"/>
    <property type="match status" value="1"/>
</dbReference>
<dbReference type="PROSITE" id="PS50092">
    <property type="entry name" value="TSP1"/>
    <property type="match status" value="1"/>
</dbReference>
<keyword evidence="6" id="KW-1015">Disulfide bond</keyword>
<keyword evidence="3 7" id="KW-0645">Protease</keyword>
<keyword evidence="10" id="KW-1185">Reference proteome</keyword>
<dbReference type="FunFam" id="2.40.10.10:FF:000068">
    <property type="entry name" value="transmembrane protease serine 2"/>
    <property type="match status" value="1"/>
</dbReference>
<dbReference type="PROSITE" id="PS50240">
    <property type="entry name" value="TRYPSIN_DOM"/>
    <property type="match status" value="1"/>
</dbReference>
<dbReference type="Gene3D" id="2.40.10.10">
    <property type="entry name" value="Trypsin-like serine proteases"/>
    <property type="match status" value="2"/>
</dbReference>
<dbReference type="Pfam" id="PF00090">
    <property type="entry name" value="TSP_1"/>
    <property type="match status" value="1"/>
</dbReference>
<dbReference type="GO" id="GO:0005615">
    <property type="term" value="C:extracellular space"/>
    <property type="evidence" value="ECO:0007669"/>
    <property type="project" value="TreeGrafter"/>
</dbReference>
<evidence type="ECO:0000256" key="4">
    <source>
        <dbReference type="ARBA" id="ARBA00022801"/>
    </source>
</evidence>